<name>A0ABY8SU91_9BURK</name>
<evidence type="ECO:0000256" key="1">
    <source>
        <dbReference type="SAM" id="MobiDB-lite"/>
    </source>
</evidence>
<proteinExistence type="predicted"/>
<evidence type="ECO:0000313" key="3">
    <source>
        <dbReference type="Proteomes" id="UP001240697"/>
    </source>
</evidence>
<keyword evidence="3" id="KW-1185">Reference proteome</keyword>
<sequence>MNVVLTLVSISALALCLLIWLLSRLRDRKGTGAEAKPQAEQSAEPARVGQQELSNQELPAQEQQVLEAKKDVNFRIQGERGMGGPVYGDVMCADGVYLPHVWESDIHTSFDGRWLRTGFYDSETAHLVDRKTRRSWVIQAGEAEALDAVHWRMPRWSGETINESGIADDAHVIFSDASFEAWLTEHVGAQAEPLLQLRDIWLPKEYLPAHAGEQAPELVAAPVLKAEPGKLAIPAPELALERHWPPSLRHLHSPLAPLQQPNWRLLMAGKPTPWMIDDDHAMVWRDDAQALALYAYPADDAQEYLQRRLVVWTAEQGWQQWAGYQPHDRKSWSVNAYWPEPEESSPLPPLSWAETLLLQRVQVDTPETERLHDGTSISCVASRIEGCAEHERDGQVRLKPIPVVSFCWLRDPARPEVWRAQSEPVRGKPLIWTLSKDARDEQGETSAWNLQWGDKHFSGSWALEHVIVRGRWAVLMPFGRAPIRGGAGQLQVWDGERLQTVDLPWPVERIRPVPGKNNGPSLRVRLIALVASLDDKDWDPSLGSWRWPVHSVSSSHLARPDWRPVYMHREIAPDVQGRWRLLPRWREVSQIQHPCADGDYVWRDAARGDALWWWGGQNQRVNSYWSEDECRIEGVTMTRSGLALCGTGPCACPHPAGEGWAVLEFVDHHYARANEWKLHWLNPVEKELRTLVLAGNMPLLTAWDTQGLHWVDTQPDEEDATASDGSSAAQLITLSMWDKAEVEPLRQGQNGLWLRKQDLRYAQTLQAQDDCPWRS</sequence>
<protein>
    <submittedName>
        <fullName evidence="2">Uncharacterized protein</fullName>
    </submittedName>
</protein>
<dbReference type="Proteomes" id="UP001240697">
    <property type="component" value="Chromosome"/>
</dbReference>
<feature type="region of interest" description="Disordered" evidence="1">
    <location>
        <begin position="32"/>
        <end position="60"/>
    </location>
</feature>
<evidence type="ECO:0000313" key="2">
    <source>
        <dbReference type="EMBL" id="WHS66548.1"/>
    </source>
</evidence>
<organism evidence="2 3">
    <name type="scientific">Comamonas resistens</name>
    <dbReference type="NCBI Taxonomy" id="3046670"/>
    <lineage>
        <taxon>Bacteria</taxon>
        <taxon>Pseudomonadati</taxon>
        <taxon>Pseudomonadota</taxon>
        <taxon>Betaproteobacteria</taxon>
        <taxon>Burkholderiales</taxon>
        <taxon>Comamonadaceae</taxon>
        <taxon>Comamonas</taxon>
    </lineage>
</organism>
<feature type="compositionally biased region" description="Polar residues" evidence="1">
    <location>
        <begin position="51"/>
        <end position="60"/>
    </location>
</feature>
<accession>A0ABY8SU91</accession>
<gene>
    <name evidence="2" type="ORF">QMY55_05265</name>
</gene>
<dbReference type="EMBL" id="CP125947">
    <property type="protein sequence ID" value="WHS66548.1"/>
    <property type="molecule type" value="Genomic_DNA"/>
</dbReference>
<dbReference type="RefSeq" id="WP_283487625.1">
    <property type="nucleotide sequence ID" value="NZ_CP125947.1"/>
</dbReference>
<reference evidence="2 3" key="1">
    <citation type="submission" date="2023-05" db="EMBL/GenBank/DDBJ databases">
        <authorList>
            <person name="Yin Y."/>
            <person name="Lu Z."/>
        </authorList>
    </citation>
    <scope>NUCLEOTIDE SEQUENCE [LARGE SCALE GENOMIC DNA]</scope>
    <source>
        <strain evidence="2 3">ZM22</strain>
    </source>
</reference>